<feature type="domain" description="Metanogen output" evidence="1">
    <location>
        <begin position="23"/>
        <end position="154"/>
    </location>
</feature>
<evidence type="ECO:0000313" key="2">
    <source>
        <dbReference type="EMBL" id="SMX32861.1"/>
    </source>
</evidence>
<evidence type="ECO:0000259" key="1">
    <source>
        <dbReference type="Pfam" id="PF18546"/>
    </source>
</evidence>
<protein>
    <recommendedName>
        <fullName evidence="1">Metanogen output domain-containing protein</fullName>
    </recommendedName>
</protein>
<evidence type="ECO:0000313" key="3">
    <source>
        <dbReference type="Proteomes" id="UP000207598"/>
    </source>
</evidence>
<dbReference type="Pfam" id="PF18546">
    <property type="entry name" value="MetOD1"/>
    <property type="match status" value="1"/>
</dbReference>
<dbReference type="AlphaFoldDB" id="A0A238JQD2"/>
<keyword evidence="3" id="KW-1185">Reference proteome</keyword>
<accession>A0A238JQD2</accession>
<proteinExistence type="predicted"/>
<reference evidence="2 3" key="1">
    <citation type="submission" date="2017-05" db="EMBL/GenBank/DDBJ databases">
        <authorList>
            <person name="Song R."/>
            <person name="Chenine A.L."/>
            <person name="Ruprecht R.M."/>
        </authorList>
    </citation>
    <scope>NUCLEOTIDE SEQUENCE [LARGE SCALE GENOMIC DNA]</scope>
    <source>
        <strain evidence="2 3">CECT 8898</strain>
    </source>
</reference>
<dbReference type="Proteomes" id="UP000207598">
    <property type="component" value="Unassembled WGS sequence"/>
</dbReference>
<name>A0A238JQD2_9RHOB</name>
<sequence length="169" mass="18375">MNETRPQANPTALTADAFFAELIGSLSGTLQEVVGVEDTCAFIARVGDDMGRGIADRYRQPDGTLPHEPEQIGRILCDLKARIGGHFEMTEASPERIVFTASRCPFGKQVEGRPSLCMMTTNVFGRIAAEATGYASVRIDEALSLGHSRCRVTVHLTRSTGSELHEFFG</sequence>
<dbReference type="InterPro" id="IPR041359">
    <property type="entry name" value="MetOD1"/>
</dbReference>
<dbReference type="EMBL" id="FXYF01000001">
    <property type="protein sequence ID" value="SMX32861.1"/>
    <property type="molecule type" value="Genomic_DNA"/>
</dbReference>
<organism evidence="2 3">
    <name type="scientific">Maliponia aquimaris</name>
    <dbReference type="NCBI Taxonomy" id="1673631"/>
    <lineage>
        <taxon>Bacteria</taxon>
        <taxon>Pseudomonadati</taxon>
        <taxon>Pseudomonadota</taxon>
        <taxon>Alphaproteobacteria</taxon>
        <taxon>Rhodobacterales</taxon>
        <taxon>Paracoccaceae</taxon>
        <taxon>Maliponia</taxon>
    </lineage>
</organism>
<gene>
    <name evidence="2" type="ORF">MAA8898_00346</name>
</gene>
<dbReference type="RefSeq" id="WP_176445036.1">
    <property type="nucleotide sequence ID" value="NZ_FXYF01000001.1"/>
</dbReference>